<keyword evidence="3" id="KW-1185">Reference proteome</keyword>
<sequence>MKQMLTIALLAILVSGCSKEVTFSAPDVVTSIRKIVTDSMGSSAANRYDYSKITKVKVSEDSVYYLLRSHSEPDAFLALWMDGKNLVRKGVRVTLDREGGCKHPWEAMDGVITVHSIRGNLLLQSRVRKGYIMSLHEQRSTDRMGIASKSNVAPIEPDPYVTLSEVVVIGYRSEGSSYSYSNWISIQALFGGGSGGTTYAPIDGGGGSHGNRGLYETDAIRIDDETAVNLPPIDVNQYLDCFDGLPDAGAQCSIELLTDIPVDSDPRKLVDWQAGSAGHTFLQLRKQVGGQLIVQNIGFYPVSSWKVSFTNAPVPGKFVDNSNHEYNASLRMQVGADQFRRALNELRYLARSVTYDLDEFNCTDLAVRVFNAARNNKLDIPLYQIPGGITAAGTSTPQGLYQQLKAMYNAGGTEVANISFPGVKGYVANSNGPCK</sequence>
<dbReference type="AlphaFoldDB" id="A0A1M4SDT9"/>
<dbReference type="STRING" id="1302690.BUE76_23310"/>
<feature type="signal peptide" evidence="1">
    <location>
        <begin position="1"/>
        <end position="20"/>
    </location>
</feature>
<name>A0A1M4SDT9_9BACT</name>
<gene>
    <name evidence="2" type="ORF">SAMN05444008_10190</name>
</gene>
<dbReference type="Proteomes" id="UP000184368">
    <property type="component" value="Unassembled WGS sequence"/>
</dbReference>
<dbReference type="OrthoDB" id="1272512at2"/>
<evidence type="ECO:0000313" key="2">
    <source>
        <dbReference type="EMBL" id="SHE30379.1"/>
    </source>
</evidence>
<accession>A0A1M4SDT9</accession>
<feature type="chain" id="PRO_5012183324" description="Permuted papain-like amidase enzyme, YaeF/YiiX, C92 family" evidence="1">
    <location>
        <begin position="21"/>
        <end position="435"/>
    </location>
</feature>
<keyword evidence="1" id="KW-0732">Signal</keyword>
<proteinExistence type="predicted"/>
<evidence type="ECO:0000313" key="3">
    <source>
        <dbReference type="Proteomes" id="UP000184368"/>
    </source>
</evidence>
<protein>
    <recommendedName>
        <fullName evidence="4">Permuted papain-like amidase enzyme, YaeF/YiiX, C92 family</fullName>
    </recommendedName>
</protein>
<reference evidence="2 3" key="1">
    <citation type="submission" date="2016-11" db="EMBL/GenBank/DDBJ databases">
        <authorList>
            <person name="Jaros S."/>
            <person name="Januszkiewicz K."/>
            <person name="Wedrychowicz H."/>
        </authorList>
    </citation>
    <scope>NUCLEOTIDE SEQUENCE [LARGE SCALE GENOMIC DNA]</scope>
    <source>
        <strain evidence="2 3">DSM 26897</strain>
    </source>
</reference>
<evidence type="ECO:0008006" key="4">
    <source>
        <dbReference type="Google" id="ProtNLM"/>
    </source>
</evidence>
<dbReference type="RefSeq" id="WP_073038955.1">
    <property type="nucleotide sequence ID" value="NZ_FQUO01000001.1"/>
</dbReference>
<organism evidence="2 3">
    <name type="scientific">Cnuella takakiae</name>
    <dbReference type="NCBI Taxonomy" id="1302690"/>
    <lineage>
        <taxon>Bacteria</taxon>
        <taxon>Pseudomonadati</taxon>
        <taxon>Bacteroidota</taxon>
        <taxon>Chitinophagia</taxon>
        <taxon>Chitinophagales</taxon>
        <taxon>Chitinophagaceae</taxon>
        <taxon>Cnuella</taxon>
    </lineage>
</organism>
<evidence type="ECO:0000256" key="1">
    <source>
        <dbReference type="SAM" id="SignalP"/>
    </source>
</evidence>
<dbReference type="PROSITE" id="PS51257">
    <property type="entry name" value="PROKAR_LIPOPROTEIN"/>
    <property type="match status" value="1"/>
</dbReference>
<dbReference type="EMBL" id="FQUO01000001">
    <property type="protein sequence ID" value="SHE30379.1"/>
    <property type="molecule type" value="Genomic_DNA"/>
</dbReference>